<comment type="caution">
    <text evidence="1">The sequence shown here is derived from an EMBL/GenBank/DDBJ whole genome shotgun (WGS) entry which is preliminary data.</text>
</comment>
<dbReference type="EMBL" id="JAIWYP010000007">
    <property type="protein sequence ID" value="KAH3797123.1"/>
    <property type="molecule type" value="Genomic_DNA"/>
</dbReference>
<name>A0A9D4FDW7_DREPO</name>
<protein>
    <submittedName>
        <fullName evidence="1">Uncharacterized protein</fullName>
    </submittedName>
</protein>
<proteinExistence type="predicted"/>
<sequence length="114" mass="12646">MSRSVGGPSWSEYQEPEASSFKSELCDSLSKSISSLTHLETLIIVVDDDSHCLCKDLHGLNIKSLSLRGDFGLLNHVESLSQTLSSLQHLEELSIVNDDTLNHGWFSTVWKSRA</sequence>
<dbReference type="AlphaFoldDB" id="A0A9D4FDW7"/>
<reference evidence="1" key="2">
    <citation type="submission" date="2020-11" db="EMBL/GenBank/DDBJ databases">
        <authorList>
            <person name="McCartney M.A."/>
            <person name="Auch B."/>
            <person name="Kono T."/>
            <person name="Mallez S."/>
            <person name="Becker A."/>
            <person name="Gohl D.M."/>
            <person name="Silverstein K.A.T."/>
            <person name="Koren S."/>
            <person name="Bechman K.B."/>
            <person name="Herman A."/>
            <person name="Abrahante J.E."/>
            <person name="Garbe J."/>
        </authorList>
    </citation>
    <scope>NUCLEOTIDE SEQUENCE</scope>
    <source>
        <strain evidence="1">Duluth1</strain>
        <tissue evidence="1">Whole animal</tissue>
    </source>
</reference>
<gene>
    <name evidence="1" type="ORF">DPMN_150698</name>
</gene>
<accession>A0A9D4FDW7</accession>
<organism evidence="1 2">
    <name type="scientific">Dreissena polymorpha</name>
    <name type="common">Zebra mussel</name>
    <name type="synonym">Mytilus polymorpha</name>
    <dbReference type="NCBI Taxonomy" id="45954"/>
    <lineage>
        <taxon>Eukaryota</taxon>
        <taxon>Metazoa</taxon>
        <taxon>Spiralia</taxon>
        <taxon>Lophotrochozoa</taxon>
        <taxon>Mollusca</taxon>
        <taxon>Bivalvia</taxon>
        <taxon>Autobranchia</taxon>
        <taxon>Heteroconchia</taxon>
        <taxon>Euheterodonta</taxon>
        <taxon>Imparidentia</taxon>
        <taxon>Neoheterodontei</taxon>
        <taxon>Myida</taxon>
        <taxon>Dreissenoidea</taxon>
        <taxon>Dreissenidae</taxon>
        <taxon>Dreissena</taxon>
    </lineage>
</organism>
<dbReference type="Proteomes" id="UP000828390">
    <property type="component" value="Unassembled WGS sequence"/>
</dbReference>
<evidence type="ECO:0000313" key="2">
    <source>
        <dbReference type="Proteomes" id="UP000828390"/>
    </source>
</evidence>
<reference evidence="1" key="1">
    <citation type="journal article" date="2019" name="bioRxiv">
        <title>The Genome of the Zebra Mussel, Dreissena polymorpha: A Resource for Invasive Species Research.</title>
        <authorList>
            <person name="McCartney M.A."/>
            <person name="Auch B."/>
            <person name="Kono T."/>
            <person name="Mallez S."/>
            <person name="Zhang Y."/>
            <person name="Obille A."/>
            <person name="Becker A."/>
            <person name="Abrahante J.E."/>
            <person name="Garbe J."/>
            <person name="Badalamenti J.P."/>
            <person name="Herman A."/>
            <person name="Mangelson H."/>
            <person name="Liachko I."/>
            <person name="Sullivan S."/>
            <person name="Sone E.D."/>
            <person name="Koren S."/>
            <person name="Silverstein K.A.T."/>
            <person name="Beckman K.B."/>
            <person name="Gohl D.M."/>
        </authorList>
    </citation>
    <scope>NUCLEOTIDE SEQUENCE</scope>
    <source>
        <strain evidence="1">Duluth1</strain>
        <tissue evidence="1">Whole animal</tissue>
    </source>
</reference>
<keyword evidence="2" id="KW-1185">Reference proteome</keyword>
<evidence type="ECO:0000313" key="1">
    <source>
        <dbReference type="EMBL" id="KAH3797123.1"/>
    </source>
</evidence>
<dbReference type="SUPFAM" id="SSF52047">
    <property type="entry name" value="RNI-like"/>
    <property type="match status" value="1"/>
</dbReference>